<dbReference type="OrthoDB" id="3688760at2"/>
<dbReference type="STRING" id="553510.B1H19_13630"/>
<name>A0A1V0TQ93_9ACTN</name>
<dbReference type="InterPro" id="IPR043991">
    <property type="entry name" value="Gp3-like"/>
</dbReference>
<accession>A0A1V0TQ93</accession>
<proteinExistence type="predicted"/>
<dbReference type="RefSeq" id="WP_083105017.1">
    <property type="nucleotide sequence ID" value="NZ_CP020569.1"/>
</dbReference>
<evidence type="ECO:0000313" key="1">
    <source>
        <dbReference type="EMBL" id="ARF55105.1"/>
    </source>
</evidence>
<dbReference type="Pfam" id="PF18897">
    <property type="entry name" value="Gp3-like"/>
    <property type="match status" value="1"/>
</dbReference>
<reference evidence="1 2" key="1">
    <citation type="submission" date="2017-04" db="EMBL/GenBank/DDBJ databases">
        <title>Complete Genome Sequence of Streptomyces gilvosporeus F607, a Capable Producer of Natamycin.</title>
        <authorList>
            <person name="Zong G."/>
            <person name="Zhong C."/>
            <person name="Fu J."/>
            <person name="Qin R."/>
            <person name="Cao G."/>
        </authorList>
    </citation>
    <scope>NUCLEOTIDE SEQUENCE [LARGE SCALE GENOMIC DNA]</scope>
    <source>
        <strain evidence="1 2">F607</strain>
    </source>
</reference>
<gene>
    <name evidence="1" type="ORF">B1H19_13630</name>
</gene>
<keyword evidence="2" id="KW-1185">Reference proteome</keyword>
<organism evidence="1 2">
    <name type="scientific">Streptomyces gilvosporeus</name>
    <dbReference type="NCBI Taxonomy" id="553510"/>
    <lineage>
        <taxon>Bacteria</taxon>
        <taxon>Bacillati</taxon>
        <taxon>Actinomycetota</taxon>
        <taxon>Actinomycetes</taxon>
        <taxon>Kitasatosporales</taxon>
        <taxon>Streptomycetaceae</taxon>
        <taxon>Streptomyces</taxon>
    </lineage>
</organism>
<dbReference type="AlphaFoldDB" id="A0A1V0TQ93"/>
<sequence length="246" mass="26550">MAPRTLRVFDNDPSARPKVYSSDFVGRFRAGQKLNGRPVGLSAWRITTGDPEVGKAVANLYGGAPQSWETSKEDSLEVLTEADAVKVIVDGPDAVSFRMALYGMTGKPIHACDGVEFTDSEDPRVGQPCGCPQTLQERKAVAKAGHGPKPDQRVEFRLADDPELGKFKLLTGSWDFMKALEGVWRELEAVGGPALCTLSLELVEFTTKAGVDVSYRKPVLKVHGRVPADVDAVLPSLSKAADPVPF</sequence>
<evidence type="ECO:0000313" key="2">
    <source>
        <dbReference type="Proteomes" id="UP000192726"/>
    </source>
</evidence>
<dbReference type="KEGG" id="sgv:B1H19_13630"/>
<dbReference type="Proteomes" id="UP000192726">
    <property type="component" value="Chromosome"/>
</dbReference>
<dbReference type="EMBL" id="CP020569">
    <property type="protein sequence ID" value="ARF55105.1"/>
    <property type="molecule type" value="Genomic_DNA"/>
</dbReference>
<protein>
    <submittedName>
        <fullName evidence="1">Uncharacterized protein</fullName>
    </submittedName>
</protein>